<keyword evidence="1" id="KW-0472">Membrane</keyword>
<keyword evidence="1" id="KW-1133">Transmembrane helix</keyword>
<dbReference type="EMBL" id="QTTT01000001">
    <property type="protein sequence ID" value="REE96334.1"/>
    <property type="molecule type" value="Genomic_DNA"/>
</dbReference>
<gene>
    <name evidence="2" type="ORF">DFJ69_1764</name>
</gene>
<evidence type="ECO:0000313" key="2">
    <source>
        <dbReference type="EMBL" id="REE96334.1"/>
    </source>
</evidence>
<dbReference type="RefSeq" id="WP_116021993.1">
    <property type="nucleotide sequence ID" value="NZ_QTTT01000001.1"/>
</dbReference>
<dbReference type="PANTHER" id="PTHR37305:SF1">
    <property type="entry name" value="MEMBRANE PROTEIN"/>
    <property type="match status" value="1"/>
</dbReference>
<protein>
    <submittedName>
        <fullName evidence="2">ABC-2 type transport system permease protein</fullName>
    </submittedName>
</protein>
<dbReference type="PANTHER" id="PTHR37305">
    <property type="entry name" value="INTEGRAL MEMBRANE PROTEIN-RELATED"/>
    <property type="match status" value="1"/>
</dbReference>
<feature type="transmembrane region" description="Helical" evidence="1">
    <location>
        <begin position="175"/>
        <end position="193"/>
    </location>
</feature>
<dbReference type="GO" id="GO:0005886">
    <property type="term" value="C:plasma membrane"/>
    <property type="evidence" value="ECO:0007669"/>
    <property type="project" value="UniProtKB-SubCell"/>
</dbReference>
<proteinExistence type="predicted"/>
<dbReference type="GO" id="GO:0140359">
    <property type="term" value="F:ABC-type transporter activity"/>
    <property type="evidence" value="ECO:0007669"/>
    <property type="project" value="InterPro"/>
</dbReference>
<reference evidence="2 3" key="1">
    <citation type="submission" date="2018-08" db="EMBL/GenBank/DDBJ databases">
        <title>Sequencing the genomes of 1000 actinobacteria strains.</title>
        <authorList>
            <person name="Klenk H.-P."/>
        </authorList>
    </citation>
    <scope>NUCLEOTIDE SEQUENCE [LARGE SCALE GENOMIC DNA]</scope>
    <source>
        <strain evidence="2 3">DSM 43927</strain>
    </source>
</reference>
<dbReference type="Proteomes" id="UP000256661">
    <property type="component" value="Unassembled WGS sequence"/>
</dbReference>
<accession>A0A3D9SUU7</accession>
<keyword evidence="1" id="KW-0812">Transmembrane</keyword>
<evidence type="ECO:0000256" key="1">
    <source>
        <dbReference type="SAM" id="Phobius"/>
    </source>
</evidence>
<evidence type="ECO:0000313" key="3">
    <source>
        <dbReference type="Proteomes" id="UP000256661"/>
    </source>
</evidence>
<name>A0A3D9SUU7_9ACTN</name>
<dbReference type="OrthoDB" id="3297985at2"/>
<organism evidence="2 3">
    <name type="scientific">Thermomonospora umbrina</name>
    <dbReference type="NCBI Taxonomy" id="111806"/>
    <lineage>
        <taxon>Bacteria</taxon>
        <taxon>Bacillati</taxon>
        <taxon>Actinomycetota</taxon>
        <taxon>Actinomycetes</taxon>
        <taxon>Streptosporangiales</taxon>
        <taxon>Thermomonosporaceae</taxon>
        <taxon>Thermomonospora</taxon>
    </lineage>
</organism>
<keyword evidence="3" id="KW-1185">Reference proteome</keyword>
<feature type="transmembrane region" description="Helical" evidence="1">
    <location>
        <begin position="230"/>
        <end position="249"/>
    </location>
</feature>
<sequence>MNTLGRGLHAEWTKVFTQPGAGGLLLAVVIVTPALSMVAVSAAGCPPEGCDVDPAKLSLTGVALGQAIVAVLAALMIGGEYGTGMIRTTLTAMPRRTSVLAAKAAVLTALVTASAAVAVAASLVAGRLLLPSGVPPLSLGDGAVLRAAVGSVLYLALIALLAFGVTTAVRDSATAAGIVLGLLYLFPLITQAVSDEDWQRRLRQIGPMDAGLAVQATTDLQHLPIGPWKGLGVLALWAGAALLAGGLLFHRRDA</sequence>
<feature type="transmembrane region" description="Helical" evidence="1">
    <location>
        <begin position="21"/>
        <end position="43"/>
    </location>
</feature>
<feature type="transmembrane region" description="Helical" evidence="1">
    <location>
        <begin position="144"/>
        <end position="163"/>
    </location>
</feature>
<comment type="caution">
    <text evidence="2">The sequence shown here is derived from an EMBL/GenBank/DDBJ whole genome shotgun (WGS) entry which is preliminary data.</text>
</comment>
<dbReference type="AlphaFoldDB" id="A0A3D9SUU7"/>
<feature type="transmembrane region" description="Helical" evidence="1">
    <location>
        <begin position="104"/>
        <end position="124"/>
    </location>
</feature>
<feature type="transmembrane region" description="Helical" evidence="1">
    <location>
        <begin position="63"/>
        <end position="83"/>
    </location>
</feature>